<dbReference type="RefSeq" id="WP_093193702.1">
    <property type="nucleotide sequence ID" value="NZ_FNEV01000005.1"/>
</dbReference>
<dbReference type="EMBL" id="FNEV01000005">
    <property type="protein sequence ID" value="SDJ45191.1"/>
    <property type="molecule type" value="Genomic_DNA"/>
</dbReference>
<accession>A0A1G8TUK4</accession>
<protein>
    <submittedName>
        <fullName evidence="1">Uncharacterized protein</fullName>
    </submittedName>
</protein>
<proteinExistence type="predicted"/>
<dbReference type="STRING" id="86666.SAMN04490247_1976"/>
<name>A0A1G8TUK4_9BACI</name>
<evidence type="ECO:0000313" key="1">
    <source>
        <dbReference type="EMBL" id="SDJ45191.1"/>
    </source>
</evidence>
<sequence length="101" mass="12038">MGYILPINHYQYQDYQHRVVQRERSPVGLDKVWKIVLDQKVKERKQMREEDRLEYQQLSDLMYTPSTIHKAESKSRHVPSEVQEKVYSSMTGKGSFFSESV</sequence>
<reference evidence="2" key="1">
    <citation type="submission" date="2016-10" db="EMBL/GenBank/DDBJ databases">
        <authorList>
            <person name="Varghese N."/>
            <person name="Submissions S."/>
        </authorList>
    </citation>
    <scope>NUCLEOTIDE SEQUENCE [LARGE SCALE GENOMIC DNA]</scope>
    <source>
        <strain evidence="2">DSM 4771</strain>
    </source>
</reference>
<dbReference type="Proteomes" id="UP000199225">
    <property type="component" value="Unassembled WGS sequence"/>
</dbReference>
<dbReference type="OrthoDB" id="2706316at2"/>
<gene>
    <name evidence="1" type="ORF">SAMN04490247_1976</name>
</gene>
<keyword evidence="2" id="KW-1185">Reference proteome</keyword>
<organism evidence="1 2">
    <name type="scientific">Salimicrobium halophilum</name>
    <dbReference type="NCBI Taxonomy" id="86666"/>
    <lineage>
        <taxon>Bacteria</taxon>
        <taxon>Bacillati</taxon>
        <taxon>Bacillota</taxon>
        <taxon>Bacilli</taxon>
        <taxon>Bacillales</taxon>
        <taxon>Bacillaceae</taxon>
        <taxon>Salimicrobium</taxon>
    </lineage>
</organism>
<evidence type="ECO:0000313" key="2">
    <source>
        <dbReference type="Proteomes" id="UP000199225"/>
    </source>
</evidence>
<dbReference type="AlphaFoldDB" id="A0A1G8TUK4"/>